<sequence length="398" mass="43465">MKSKLILSSFLILIFLFTVSYGVTTSYNLKDLLYDPRAMGVAGAMTALADSPTSAIYNPALIGEYSRLTLKAGLGLAPISNVQSFIDLYNTLNSNTEPPNGDINTYLSFAGYLHLGISKIGITLFGDSDVNFNFYKYTSDDPSQDLQAYVNVDVTATPNLNGALTIAIPAIDLLGLKLNLGTNIRLNNTMYYHYNESVKITQSGVLLAEDSNQPNENDFHKKVYNSIDEKYISIDLGAYMRFSPFLAAGIFAKDVYSVPLEGKETNGYEEGYYDSNGNYNEYTPYSETTNPIEVALPPMSLKAGVFVKVPVLSTRIAVGADLDSNLSPTLYRIGFEQPIMMVAILRGGAILDTQFNPQLYTAGFGLNLLLLQADLGVAFDPQDLTMPQALSLSGSIKF</sequence>
<dbReference type="EMBL" id="DTIN01000014">
    <property type="protein sequence ID" value="HFX13388.1"/>
    <property type="molecule type" value="Genomic_DNA"/>
</dbReference>
<name>A0A7C3MHQ4_DICTH</name>
<accession>A0A7C3MHQ4</accession>
<evidence type="ECO:0000313" key="1">
    <source>
        <dbReference type="EMBL" id="HFX13388.1"/>
    </source>
</evidence>
<protein>
    <recommendedName>
        <fullName evidence="2">DUF5723 domain-containing protein</fullName>
    </recommendedName>
</protein>
<evidence type="ECO:0008006" key="2">
    <source>
        <dbReference type="Google" id="ProtNLM"/>
    </source>
</evidence>
<proteinExistence type="predicted"/>
<organism evidence="1">
    <name type="scientific">Dictyoglomus thermophilum</name>
    <dbReference type="NCBI Taxonomy" id="14"/>
    <lineage>
        <taxon>Bacteria</taxon>
        <taxon>Pseudomonadati</taxon>
        <taxon>Dictyoglomota</taxon>
        <taxon>Dictyoglomia</taxon>
        <taxon>Dictyoglomales</taxon>
        <taxon>Dictyoglomaceae</taxon>
        <taxon>Dictyoglomus</taxon>
    </lineage>
</organism>
<reference evidence="1" key="1">
    <citation type="journal article" date="2020" name="mSystems">
        <title>Genome- and Community-Level Interaction Insights into Carbon Utilization and Element Cycling Functions of Hydrothermarchaeota in Hydrothermal Sediment.</title>
        <authorList>
            <person name="Zhou Z."/>
            <person name="Liu Y."/>
            <person name="Xu W."/>
            <person name="Pan J."/>
            <person name="Luo Z.H."/>
            <person name="Li M."/>
        </authorList>
    </citation>
    <scope>NUCLEOTIDE SEQUENCE [LARGE SCALE GENOMIC DNA]</scope>
    <source>
        <strain evidence="1">SpSt-81</strain>
    </source>
</reference>
<gene>
    <name evidence="1" type="ORF">ENW00_04400</name>
</gene>
<dbReference type="Gene3D" id="2.40.160.60">
    <property type="entry name" value="Outer membrane protein transport protein (OMPP1/FadL/TodX)"/>
    <property type="match status" value="1"/>
</dbReference>
<dbReference type="AlphaFoldDB" id="A0A7C3MHQ4"/>
<comment type="caution">
    <text evidence="1">The sequence shown here is derived from an EMBL/GenBank/DDBJ whole genome shotgun (WGS) entry which is preliminary data.</text>
</comment>